<reference evidence="1" key="1">
    <citation type="submission" date="2018-02" db="EMBL/GenBank/DDBJ databases">
        <title>Rhizophora mucronata_Transcriptome.</title>
        <authorList>
            <person name="Meera S.P."/>
            <person name="Sreeshan A."/>
            <person name="Augustine A."/>
        </authorList>
    </citation>
    <scope>NUCLEOTIDE SEQUENCE</scope>
    <source>
        <tissue evidence="1">Leaf</tissue>
    </source>
</reference>
<dbReference type="EMBL" id="GGEC01072477">
    <property type="protein sequence ID" value="MBX52961.1"/>
    <property type="molecule type" value="Transcribed_RNA"/>
</dbReference>
<proteinExistence type="predicted"/>
<name>A0A2P2PE74_RHIMU</name>
<organism evidence="1">
    <name type="scientific">Rhizophora mucronata</name>
    <name type="common">Asiatic mangrove</name>
    <dbReference type="NCBI Taxonomy" id="61149"/>
    <lineage>
        <taxon>Eukaryota</taxon>
        <taxon>Viridiplantae</taxon>
        <taxon>Streptophyta</taxon>
        <taxon>Embryophyta</taxon>
        <taxon>Tracheophyta</taxon>
        <taxon>Spermatophyta</taxon>
        <taxon>Magnoliopsida</taxon>
        <taxon>eudicotyledons</taxon>
        <taxon>Gunneridae</taxon>
        <taxon>Pentapetalae</taxon>
        <taxon>rosids</taxon>
        <taxon>fabids</taxon>
        <taxon>Malpighiales</taxon>
        <taxon>Rhizophoraceae</taxon>
        <taxon>Rhizophora</taxon>
    </lineage>
</organism>
<protein>
    <submittedName>
        <fullName evidence="1">Uncharacterized protein</fullName>
    </submittedName>
</protein>
<accession>A0A2P2PE74</accession>
<evidence type="ECO:0000313" key="1">
    <source>
        <dbReference type="EMBL" id="MBX52961.1"/>
    </source>
</evidence>
<sequence length="34" mass="4041">MRSLQKWSHFQHQKGISKLLICKLSCSKQLQKVQ</sequence>
<dbReference type="AlphaFoldDB" id="A0A2P2PE74"/>